<protein>
    <submittedName>
        <fullName evidence="1">Uncharacterized protein</fullName>
    </submittedName>
</protein>
<dbReference type="GeneID" id="54989821"/>
<reference evidence="1" key="1">
    <citation type="submission" date="2018-01" db="EMBL/GenBank/DDBJ databases">
        <title>Complete genome sequence analysis of a novel Salmonella phage Spp16.</title>
        <authorList>
            <person name="Zhao F."/>
            <person name="Sun H."/>
            <person name="Ren H."/>
            <person name="Tong Y."/>
        </authorList>
    </citation>
    <scope>NUCLEOTIDE SEQUENCE [LARGE SCALE GENOMIC DNA]</scope>
</reference>
<evidence type="ECO:0000313" key="2">
    <source>
        <dbReference type="Proteomes" id="UP000241381"/>
    </source>
</evidence>
<dbReference type="EMBL" id="MG878892">
    <property type="protein sequence ID" value="AVI05048.1"/>
    <property type="molecule type" value="Genomic_DNA"/>
</dbReference>
<sequence>MSWQVNNGRKRSPVKRGTLIDVVMRSDHYNYTAYVGNHVEKTSHTINCMNYICVTGAVAGEDIKRWSIEGSVGDVLMWREHDDNSKLPTKEMIEEVLNNG</sequence>
<name>A0A2P9JZT2_9CAUD</name>
<dbReference type="Proteomes" id="UP000241381">
    <property type="component" value="Segment"/>
</dbReference>
<organism evidence="1 2">
    <name type="scientific">Salmonella phage vB_SpuP_Spp16</name>
    <dbReference type="NCBI Taxonomy" id="2081603"/>
    <lineage>
        <taxon>Viruses</taxon>
        <taxon>Duplodnaviria</taxon>
        <taxon>Heunggongvirae</taxon>
        <taxon>Uroviricota</taxon>
        <taxon>Caudoviricetes</taxon>
        <taxon>Autographivirales</taxon>
        <taxon>Autonotataviridae</taxon>
        <taxon>Melnykvirinae</taxon>
        <taxon>Panjvirus</taxon>
        <taxon>Panjvirus Spp16</taxon>
    </lineage>
</organism>
<dbReference type="RefSeq" id="YP_009799336.1">
    <property type="nucleotide sequence ID" value="NC_047941.1"/>
</dbReference>
<keyword evidence="2" id="KW-1185">Reference proteome</keyword>
<evidence type="ECO:0000313" key="1">
    <source>
        <dbReference type="EMBL" id="AVI05048.1"/>
    </source>
</evidence>
<accession>A0A2P9JZT2</accession>
<proteinExistence type="predicted"/>
<dbReference type="KEGG" id="vg:54989821"/>